<sequence length="134" mass="15875">MGIFDHTFLTIYKFYKKREKNYGPLGSAITYLSFLQFLVIYAFLFILEMLFSKSFSLIDLLRSLGDGGYFYAIGLYVLIDICNQFRYRRKGFLEKLTVNYKNSPVNRWIKAWHFIVIGFVLLFIPPYLLSVVVY</sequence>
<proteinExistence type="predicted"/>
<name>A0A1I0MHQ3_9BACT</name>
<evidence type="ECO:0000313" key="2">
    <source>
        <dbReference type="EMBL" id="SEV87883.1"/>
    </source>
</evidence>
<dbReference type="AlphaFoldDB" id="A0A1I0MHQ3"/>
<accession>A0A1I0MHQ3</accession>
<evidence type="ECO:0000313" key="3">
    <source>
        <dbReference type="Proteomes" id="UP000199437"/>
    </source>
</evidence>
<organism evidence="2 3">
    <name type="scientific">Roseivirga pacifica</name>
    <dbReference type="NCBI Taxonomy" id="1267423"/>
    <lineage>
        <taxon>Bacteria</taxon>
        <taxon>Pseudomonadati</taxon>
        <taxon>Bacteroidota</taxon>
        <taxon>Cytophagia</taxon>
        <taxon>Cytophagales</taxon>
        <taxon>Roseivirgaceae</taxon>
        <taxon>Roseivirga</taxon>
    </lineage>
</organism>
<protein>
    <submittedName>
        <fullName evidence="2">Uncharacterized protein</fullName>
    </submittedName>
</protein>
<dbReference type="GeneID" id="99985174"/>
<dbReference type="RefSeq" id="WP_090256730.1">
    <property type="nucleotide sequence ID" value="NZ_FOIR01000001.1"/>
</dbReference>
<keyword evidence="3" id="KW-1185">Reference proteome</keyword>
<keyword evidence="1" id="KW-0812">Transmembrane</keyword>
<feature type="transmembrane region" description="Helical" evidence="1">
    <location>
        <begin position="108"/>
        <end position="129"/>
    </location>
</feature>
<gene>
    <name evidence="2" type="ORF">SAMN05216290_0412</name>
</gene>
<reference evidence="3" key="1">
    <citation type="submission" date="2016-10" db="EMBL/GenBank/DDBJ databases">
        <authorList>
            <person name="Varghese N."/>
            <person name="Submissions S."/>
        </authorList>
    </citation>
    <scope>NUCLEOTIDE SEQUENCE [LARGE SCALE GENOMIC DNA]</scope>
    <source>
        <strain evidence="3">CGMCC 1.12402</strain>
    </source>
</reference>
<keyword evidence="1" id="KW-1133">Transmembrane helix</keyword>
<keyword evidence="1" id="KW-0472">Membrane</keyword>
<feature type="transmembrane region" description="Helical" evidence="1">
    <location>
        <begin position="21"/>
        <end position="47"/>
    </location>
</feature>
<dbReference type="STRING" id="1267423.SAMN05216290_0412"/>
<evidence type="ECO:0000256" key="1">
    <source>
        <dbReference type="SAM" id="Phobius"/>
    </source>
</evidence>
<feature type="transmembrane region" description="Helical" evidence="1">
    <location>
        <begin position="67"/>
        <end position="87"/>
    </location>
</feature>
<dbReference type="Proteomes" id="UP000199437">
    <property type="component" value="Unassembled WGS sequence"/>
</dbReference>
<dbReference type="EMBL" id="FOIR01000001">
    <property type="protein sequence ID" value="SEV87883.1"/>
    <property type="molecule type" value="Genomic_DNA"/>
</dbReference>